<keyword evidence="3" id="KW-1185">Reference proteome</keyword>
<organism evidence="2 3">
    <name type="scientific">Endozoicomonas gorgoniicola</name>
    <dbReference type="NCBI Taxonomy" id="1234144"/>
    <lineage>
        <taxon>Bacteria</taxon>
        <taxon>Pseudomonadati</taxon>
        <taxon>Pseudomonadota</taxon>
        <taxon>Gammaproteobacteria</taxon>
        <taxon>Oceanospirillales</taxon>
        <taxon>Endozoicomonadaceae</taxon>
        <taxon>Endozoicomonas</taxon>
    </lineage>
</organism>
<sequence>MAELIDSQKVSFIDADQFSPHAILDPQQLRRRHAKTTNKAPEHLTTPRTTTPDGDIEN</sequence>
<dbReference type="RefSeq" id="WP_262564223.1">
    <property type="nucleotide sequence ID" value="NZ_JAPFCC010000001.1"/>
</dbReference>
<dbReference type="EMBL" id="JAPFCC010000001">
    <property type="protein sequence ID" value="MCW7554469.1"/>
    <property type="molecule type" value="Genomic_DNA"/>
</dbReference>
<reference evidence="2 3" key="1">
    <citation type="submission" date="2022-10" db="EMBL/GenBank/DDBJ databases">
        <title>High-quality genome sequences of two octocoral-associated bacteria, Endozoicomonas euniceicola EF212 and Endozoicomonas gorgoniicola PS125.</title>
        <authorList>
            <person name="Chiou Y.-J."/>
            <person name="Chen Y.-H."/>
        </authorList>
    </citation>
    <scope>NUCLEOTIDE SEQUENCE [LARGE SCALE GENOMIC DNA]</scope>
    <source>
        <strain evidence="2 3">PS125</strain>
    </source>
</reference>
<dbReference type="Proteomes" id="UP001209854">
    <property type="component" value="Unassembled WGS sequence"/>
</dbReference>
<proteinExistence type="predicted"/>
<gene>
    <name evidence="2" type="ORF">NX722_17940</name>
</gene>
<comment type="caution">
    <text evidence="2">The sequence shown here is derived from an EMBL/GenBank/DDBJ whole genome shotgun (WGS) entry which is preliminary data.</text>
</comment>
<evidence type="ECO:0000313" key="3">
    <source>
        <dbReference type="Proteomes" id="UP001209854"/>
    </source>
</evidence>
<evidence type="ECO:0000256" key="1">
    <source>
        <dbReference type="SAM" id="MobiDB-lite"/>
    </source>
</evidence>
<name>A0ABT3MYM4_9GAMM</name>
<feature type="region of interest" description="Disordered" evidence="1">
    <location>
        <begin position="23"/>
        <end position="58"/>
    </location>
</feature>
<protein>
    <submittedName>
        <fullName evidence="2">Uncharacterized protein</fullName>
    </submittedName>
</protein>
<evidence type="ECO:0000313" key="2">
    <source>
        <dbReference type="EMBL" id="MCW7554469.1"/>
    </source>
</evidence>
<accession>A0ABT3MYM4</accession>